<protein>
    <submittedName>
        <fullName evidence="2">Uncharacterized protein</fullName>
    </submittedName>
</protein>
<comment type="caution">
    <text evidence="2">The sequence shown here is derived from an EMBL/GenBank/DDBJ whole genome shotgun (WGS) entry which is preliminary data.</text>
</comment>
<dbReference type="EMBL" id="MPNX01000010">
    <property type="protein sequence ID" value="OOY34866.1"/>
    <property type="molecule type" value="Genomic_DNA"/>
</dbReference>
<accession>A0A0B0H4K5</accession>
<dbReference type="Proteomes" id="UP000190962">
    <property type="component" value="Unassembled WGS sequence"/>
</dbReference>
<feature type="transmembrane region" description="Helical" evidence="1">
    <location>
        <begin position="68"/>
        <end position="87"/>
    </location>
</feature>
<reference evidence="2 4" key="1">
    <citation type="journal article" date="2014" name="BMC Genomics">
        <title>The genome of the intracellular bacterium of the coastal bivalve, Solemya velum: a blueprint for thriving in and out of symbiosis.</title>
        <authorList>
            <person name="Dmytrenko O."/>
            <person name="Russell S.L."/>
            <person name="Loo W.T."/>
            <person name="Fontanez K.M."/>
            <person name="Liao L."/>
            <person name="Roeselers G."/>
            <person name="Sharma R."/>
            <person name="Stewart F.J."/>
            <person name="Newton I.L."/>
            <person name="Woyke T."/>
            <person name="Wu D."/>
            <person name="Lang J.M."/>
            <person name="Eisen J.A."/>
            <person name="Cavanaugh C.M."/>
        </authorList>
    </citation>
    <scope>NUCLEOTIDE SEQUENCE [LARGE SCALE GENOMIC DNA]</scope>
    <source>
        <strain evidence="2 4">WH</strain>
    </source>
</reference>
<feature type="transmembrane region" description="Helical" evidence="1">
    <location>
        <begin position="40"/>
        <end position="62"/>
    </location>
</feature>
<keyword evidence="1" id="KW-1133">Transmembrane helix</keyword>
<evidence type="ECO:0000313" key="2">
    <source>
        <dbReference type="EMBL" id="KHF25143.1"/>
    </source>
</evidence>
<dbReference type="RefSeq" id="WP_043117366.1">
    <property type="nucleotide sequence ID" value="NZ_JRAA01000002.1"/>
</dbReference>
<evidence type="ECO:0000313" key="4">
    <source>
        <dbReference type="Proteomes" id="UP000030856"/>
    </source>
</evidence>
<dbReference type="EMBL" id="JRAA01000002">
    <property type="protein sequence ID" value="KHF25143.1"/>
    <property type="molecule type" value="Genomic_DNA"/>
</dbReference>
<gene>
    <name evidence="3" type="ORF">BOV88_08015</name>
    <name evidence="2" type="ORF">JV46_09830</name>
</gene>
<evidence type="ECO:0000313" key="5">
    <source>
        <dbReference type="Proteomes" id="UP000190962"/>
    </source>
</evidence>
<dbReference type="AlphaFoldDB" id="A0A0B0H4K5"/>
<keyword evidence="1" id="KW-0812">Transmembrane</keyword>
<evidence type="ECO:0000313" key="3">
    <source>
        <dbReference type="EMBL" id="OOY34866.1"/>
    </source>
</evidence>
<dbReference type="OrthoDB" id="7067768at2"/>
<name>A0A0B0H4K5_SOVGS</name>
<organism evidence="2 4">
    <name type="scientific">Solemya velum gill symbiont</name>
    <dbReference type="NCBI Taxonomy" id="2340"/>
    <lineage>
        <taxon>Bacteria</taxon>
        <taxon>Pseudomonadati</taxon>
        <taxon>Pseudomonadota</taxon>
        <taxon>Gammaproteobacteria</taxon>
        <taxon>sulfur-oxidizing symbionts</taxon>
    </lineage>
</organism>
<sequence>MNDIITWIIIAAFYAPLHYLLPVLFLFITGEEAESVRKQLIHAAILDSTLSMVIAFAVVILLFNKEMISIAMLILLLSMFYPFVRIIRQRKKLH</sequence>
<dbReference type="Proteomes" id="UP000030856">
    <property type="component" value="Unassembled WGS sequence"/>
</dbReference>
<dbReference type="STRING" id="2340.JV46_09830"/>
<proteinExistence type="predicted"/>
<feature type="transmembrane region" description="Helical" evidence="1">
    <location>
        <begin position="6"/>
        <end position="28"/>
    </location>
</feature>
<reference evidence="3 5" key="2">
    <citation type="submission" date="2016-11" db="EMBL/GenBank/DDBJ databases">
        <title>Mixed transmission modes and dynamic genome evolution in an obligate animal-bacterial symbiosis.</title>
        <authorList>
            <person name="Russell S.L."/>
            <person name="Corbett-Detig R.B."/>
            <person name="Cavanaugh C.M."/>
        </authorList>
    </citation>
    <scope>NUCLEOTIDE SEQUENCE [LARGE SCALE GENOMIC DNA]</scope>
    <source>
        <strain evidence="3">MA-KB16</strain>
    </source>
</reference>
<evidence type="ECO:0000256" key="1">
    <source>
        <dbReference type="SAM" id="Phobius"/>
    </source>
</evidence>
<keyword evidence="1" id="KW-0472">Membrane</keyword>
<keyword evidence="4" id="KW-1185">Reference proteome</keyword>
<dbReference type="GeneID" id="86991943"/>